<reference evidence="3 4" key="1">
    <citation type="journal article" date="2018" name="IMA Fungus">
        <title>IMA Genome-F 9: Draft genome sequence of Annulohypoxylon stygium, Aspergillus mulundensis, Berkeleyomyces basicola (syn. Thielaviopsis basicola), Ceratocystis smalleyi, two Cercospora beticola strains, Coleophoma cylindrospora, Fusarium fracticaudum, Phialophora cf. hyalina, and Morchella septimelata.</title>
        <authorList>
            <person name="Wingfield B.D."/>
            <person name="Bills G.F."/>
            <person name="Dong Y."/>
            <person name="Huang W."/>
            <person name="Nel W.J."/>
            <person name="Swalarsk-Parry B.S."/>
            <person name="Vaghefi N."/>
            <person name="Wilken P.M."/>
            <person name="An Z."/>
            <person name="de Beer Z.W."/>
            <person name="De Vos L."/>
            <person name="Chen L."/>
            <person name="Duong T.A."/>
            <person name="Gao Y."/>
            <person name="Hammerbacher A."/>
            <person name="Kikkert J.R."/>
            <person name="Li Y."/>
            <person name="Li H."/>
            <person name="Li K."/>
            <person name="Li Q."/>
            <person name="Liu X."/>
            <person name="Ma X."/>
            <person name="Naidoo K."/>
            <person name="Pethybridge S.J."/>
            <person name="Sun J."/>
            <person name="Steenkamp E.T."/>
            <person name="van der Nest M.A."/>
            <person name="van Wyk S."/>
            <person name="Wingfield M.J."/>
            <person name="Xiong C."/>
            <person name="Yue Q."/>
            <person name="Zhang X."/>
        </authorList>
    </citation>
    <scope>NUCLEOTIDE SEQUENCE [LARGE SCALE GENOMIC DNA]</scope>
    <source>
        <strain evidence="3 4">BP5796</strain>
    </source>
</reference>
<feature type="compositionally biased region" description="Low complexity" evidence="1">
    <location>
        <begin position="274"/>
        <end position="292"/>
    </location>
</feature>
<feature type="compositionally biased region" description="Basic and acidic residues" evidence="1">
    <location>
        <begin position="480"/>
        <end position="489"/>
    </location>
</feature>
<feature type="compositionally biased region" description="Basic and acidic residues" evidence="1">
    <location>
        <begin position="415"/>
        <end position="425"/>
    </location>
</feature>
<feature type="compositionally biased region" description="Basic and acidic residues" evidence="1">
    <location>
        <begin position="371"/>
        <end position="380"/>
    </location>
</feature>
<evidence type="ECO:0000256" key="2">
    <source>
        <dbReference type="SAM" id="Phobius"/>
    </source>
</evidence>
<proteinExistence type="predicted"/>
<evidence type="ECO:0000313" key="4">
    <source>
        <dbReference type="Proteomes" id="UP000256328"/>
    </source>
</evidence>
<sequence>MVYAEGDGGVQVMIDRAAAGTVIEARQAFHVSPRPITGTSTASTASSASQTSVSSAAPTPVIVTWFDFPTWSLDSSFELKWQIQPVSQGDNVPDLDLVLVQTDSTGTVDSANSWVVLELSEPTVICAPNSGSSPVCTENENAIQKAVEVMLQAQNPLDSSELNNFFFCFGTTGSATCEANTYSVVFDIAADANQDSSSSSSGVVTSVTLQTTAALTISSTNSVLTPSTEAVTDMIQVTTATASSAATTTASSTASLSTTASSSNMASTTSTLPASVSVSSNAPSVSPTASTPGNSKTKGLSTAAKAGIAIGIILGILLALLCLYLALRHRKRQSRAEGEHQMLTSNLPHEQTGSQETIAEKGGIALGVPTETRDIGDERPSPGGFDDWDDDDASSAEIGIGQAMPIYPQRQRSVRTYEEPYHDRPSTGTSSPILSRMPSRPATSVIYGDARHTPRMHNTSNGGGGTALSRGGSVLSGGGHSHDRSHEGDMSEEDDAARRQVFAEEGLDALEWARLQEEERMIDDAIVEAETRRRTILNHGRRSVDF</sequence>
<feature type="region of interest" description="Disordered" evidence="1">
    <location>
        <begin position="274"/>
        <end position="298"/>
    </location>
</feature>
<keyword evidence="2" id="KW-0472">Membrane</keyword>
<comment type="caution">
    <text evidence="3">The sequence shown here is derived from an EMBL/GenBank/DDBJ whole genome shotgun (WGS) entry which is preliminary data.</text>
</comment>
<dbReference type="OrthoDB" id="10434943at2759"/>
<keyword evidence="2" id="KW-1133">Transmembrane helix</keyword>
<feature type="compositionally biased region" description="Polar residues" evidence="1">
    <location>
        <begin position="342"/>
        <end position="357"/>
    </location>
</feature>
<organism evidence="3 4">
    <name type="scientific">Coleophoma crateriformis</name>
    <dbReference type="NCBI Taxonomy" id="565419"/>
    <lineage>
        <taxon>Eukaryota</taxon>
        <taxon>Fungi</taxon>
        <taxon>Dikarya</taxon>
        <taxon>Ascomycota</taxon>
        <taxon>Pezizomycotina</taxon>
        <taxon>Leotiomycetes</taxon>
        <taxon>Helotiales</taxon>
        <taxon>Dermateaceae</taxon>
        <taxon>Coleophoma</taxon>
    </lineage>
</organism>
<gene>
    <name evidence="3" type="ORF">BP5796_07375</name>
</gene>
<accession>A0A3D8RIR1</accession>
<keyword evidence="4" id="KW-1185">Reference proteome</keyword>
<protein>
    <recommendedName>
        <fullName evidence="5">Mid2 domain-containing protein</fullName>
    </recommendedName>
</protein>
<dbReference type="AlphaFoldDB" id="A0A3D8RIR1"/>
<feature type="transmembrane region" description="Helical" evidence="2">
    <location>
        <begin position="306"/>
        <end position="327"/>
    </location>
</feature>
<keyword evidence="2" id="KW-0812">Transmembrane</keyword>
<feature type="region of interest" description="Disordered" evidence="1">
    <location>
        <begin position="337"/>
        <end position="495"/>
    </location>
</feature>
<name>A0A3D8RIR1_9HELO</name>
<dbReference type="Proteomes" id="UP000256328">
    <property type="component" value="Unassembled WGS sequence"/>
</dbReference>
<dbReference type="EMBL" id="PDLN01000010">
    <property type="protein sequence ID" value="RDW73933.1"/>
    <property type="molecule type" value="Genomic_DNA"/>
</dbReference>
<evidence type="ECO:0008006" key="5">
    <source>
        <dbReference type="Google" id="ProtNLM"/>
    </source>
</evidence>
<evidence type="ECO:0000313" key="3">
    <source>
        <dbReference type="EMBL" id="RDW73933.1"/>
    </source>
</evidence>
<evidence type="ECO:0000256" key="1">
    <source>
        <dbReference type="SAM" id="MobiDB-lite"/>
    </source>
</evidence>